<evidence type="ECO:0000313" key="2">
    <source>
        <dbReference type="EMBL" id="HHM67382.1"/>
    </source>
</evidence>
<sequence>MPSVSEEVLMDLKRLVRHPGYDPELPPCPLCGAPALKGYGFATPFDIAHDCDCVRDREEEYLRALRQLYREYRRPKEYAESLPPGYRPYLEREFLHPRGWPERQALESFLERAAGSLYLHGPPGTGKTLLAVRLGLALARKGKRVLFLSEADLYRRARREELGEAPKLGEVTDALVLDDLGKAKPTGFAAMVLYEVFEAAWRGDMALVVTSNLAPKEAFARMGMDPGPLLSRVGQVVTVPGRDGRG</sequence>
<accession>A0A7C5RDQ6</accession>
<protein>
    <submittedName>
        <fullName evidence="2">Cell division protein ZapE</fullName>
    </submittedName>
</protein>
<feature type="domain" description="IstB-like ATP-binding" evidence="1">
    <location>
        <begin position="108"/>
        <end position="214"/>
    </location>
</feature>
<evidence type="ECO:0000259" key="1">
    <source>
        <dbReference type="Pfam" id="PF01695"/>
    </source>
</evidence>
<dbReference type="Gene3D" id="3.40.50.300">
    <property type="entry name" value="P-loop containing nucleotide triphosphate hydrolases"/>
    <property type="match status" value="1"/>
</dbReference>
<comment type="caution">
    <text evidence="2">The sequence shown here is derived from an EMBL/GenBank/DDBJ whole genome shotgun (WGS) entry which is preliminary data.</text>
</comment>
<dbReference type="InterPro" id="IPR027417">
    <property type="entry name" value="P-loop_NTPase"/>
</dbReference>
<keyword evidence="2" id="KW-0132">Cell division</keyword>
<dbReference type="GO" id="GO:0005524">
    <property type="term" value="F:ATP binding"/>
    <property type="evidence" value="ECO:0007669"/>
    <property type="project" value="InterPro"/>
</dbReference>
<dbReference type="SUPFAM" id="SSF52540">
    <property type="entry name" value="P-loop containing nucleoside triphosphate hydrolases"/>
    <property type="match status" value="1"/>
</dbReference>
<dbReference type="PANTHER" id="PTHR30050:SF4">
    <property type="entry name" value="ATP-BINDING PROTEIN RV3427C IN INSERTION SEQUENCE-RELATED"/>
    <property type="match status" value="1"/>
</dbReference>
<dbReference type="GO" id="GO:0051301">
    <property type="term" value="P:cell division"/>
    <property type="evidence" value="ECO:0007669"/>
    <property type="project" value="UniProtKB-KW"/>
</dbReference>
<dbReference type="PANTHER" id="PTHR30050">
    <property type="entry name" value="CHROMOSOMAL REPLICATION INITIATOR PROTEIN DNAA"/>
    <property type="match status" value="1"/>
</dbReference>
<dbReference type="InterPro" id="IPR002611">
    <property type="entry name" value="IstB_ATP-bd"/>
</dbReference>
<dbReference type="GO" id="GO:0006260">
    <property type="term" value="P:DNA replication"/>
    <property type="evidence" value="ECO:0007669"/>
    <property type="project" value="TreeGrafter"/>
</dbReference>
<organism evidence="2">
    <name type="scientific">Thermus caliditerrae</name>
    <dbReference type="NCBI Taxonomy" id="1330700"/>
    <lineage>
        <taxon>Bacteria</taxon>
        <taxon>Thermotogati</taxon>
        <taxon>Deinococcota</taxon>
        <taxon>Deinococci</taxon>
        <taxon>Thermales</taxon>
        <taxon>Thermaceae</taxon>
        <taxon>Thermus</taxon>
    </lineage>
</organism>
<proteinExistence type="predicted"/>
<dbReference type="EMBL" id="DRXE01000051">
    <property type="protein sequence ID" value="HHM67382.1"/>
    <property type="molecule type" value="Genomic_DNA"/>
</dbReference>
<keyword evidence="2" id="KW-0131">Cell cycle</keyword>
<reference evidence="2" key="1">
    <citation type="journal article" date="2020" name="mSystems">
        <title>Genome- and Community-Level Interaction Insights into Carbon Utilization and Element Cycling Functions of Hydrothermarchaeota in Hydrothermal Sediment.</title>
        <authorList>
            <person name="Zhou Z."/>
            <person name="Liu Y."/>
            <person name="Xu W."/>
            <person name="Pan J."/>
            <person name="Luo Z.H."/>
            <person name="Li M."/>
        </authorList>
    </citation>
    <scope>NUCLEOTIDE SEQUENCE [LARGE SCALE GENOMIC DNA]</scope>
    <source>
        <strain evidence="2">SpSt-1071</strain>
    </source>
</reference>
<name>A0A7C5RDQ6_9DEIN</name>
<dbReference type="CDD" id="cd00009">
    <property type="entry name" value="AAA"/>
    <property type="match status" value="1"/>
</dbReference>
<dbReference type="Pfam" id="PF01695">
    <property type="entry name" value="IstB_IS21"/>
    <property type="match status" value="1"/>
</dbReference>
<dbReference type="AlphaFoldDB" id="A0A7C5RDQ6"/>
<gene>
    <name evidence="2" type="primary">zapE</name>
    <name evidence="2" type="ORF">ENM28_01425</name>
</gene>